<gene>
    <name evidence="1" type="ORF">B9J98_08325</name>
</gene>
<dbReference type="AlphaFoldDB" id="A0A2R7Y0C1"/>
<dbReference type="Proteomes" id="UP000244066">
    <property type="component" value="Unassembled WGS sequence"/>
</dbReference>
<proteinExistence type="predicted"/>
<evidence type="ECO:0000313" key="2">
    <source>
        <dbReference type="Proteomes" id="UP000244066"/>
    </source>
</evidence>
<sequence>MASAFILRIVGKDNEEAVFSNKRYYTGLRRRFEPGCMVFFVMKKGVDSFVGFGRIKKVVRLKEMEDDEVRMCTRKGWKLRIDFDDPLERFARPIPVRQVFYGLHKLGRALHGLRLTESEAIRILNFREFTG</sequence>
<reference evidence="1 2" key="1">
    <citation type="submission" date="2017-04" db="EMBL/GenBank/DDBJ databases">
        <title>Draft Aigarchaeota genome from a New Zealand hot spring.</title>
        <authorList>
            <person name="Reysenbach A.-L."/>
            <person name="Donaho J.A."/>
            <person name="Gerhart J."/>
            <person name="Kelley J.F."/>
            <person name="Kouba K."/>
            <person name="Podar M."/>
            <person name="Stott M."/>
        </authorList>
    </citation>
    <scope>NUCLEOTIDE SEQUENCE [LARGE SCALE GENOMIC DNA]</scope>
    <source>
        <strain evidence="1">NZ13_MG1</strain>
    </source>
</reference>
<evidence type="ECO:0000313" key="1">
    <source>
        <dbReference type="EMBL" id="PUA30986.1"/>
    </source>
</evidence>
<evidence type="ECO:0008006" key="3">
    <source>
        <dbReference type="Google" id="ProtNLM"/>
    </source>
</evidence>
<name>A0A2R7Y0C1_9ARCH</name>
<comment type="caution">
    <text evidence="1">The sequence shown here is derived from an EMBL/GenBank/DDBJ whole genome shotgun (WGS) entry which is preliminary data.</text>
</comment>
<accession>A0A2R7Y0C1</accession>
<protein>
    <recommendedName>
        <fullName evidence="3">EVE domain-containing protein</fullName>
    </recommendedName>
</protein>
<organism evidence="1 2">
    <name type="scientific">Candidatus Terraquivivens tikiterensis</name>
    <dbReference type="NCBI Taxonomy" id="1980982"/>
    <lineage>
        <taxon>Archaea</taxon>
        <taxon>Nitrososphaerota</taxon>
        <taxon>Candidatus Wolframiiraptoraceae</taxon>
        <taxon>Candidatus Terraquivivens</taxon>
    </lineage>
</organism>
<dbReference type="EMBL" id="NDWU01000036">
    <property type="protein sequence ID" value="PUA30986.1"/>
    <property type="molecule type" value="Genomic_DNA"/>
</dbReference>